<dbReference type="OMA" id="CYANIRI"/>
<protein>
    <submittedName>
        <fullName evidence="4">Uncharacterized protein</fullName>
    </submittedName>
</protein>
<dbReference type="AlphaFoldDB" id="E9DB83"/>
<name>E9DB83_COCPS</name>
<sequence length="286" mass="31452">MLSSKDPVAHDEEDTLPCSVCVYSMFTDRLDESEPCLWDAEKESCSHCLERQTRTCRDVPESAVELVRRLLRLREEYHSFDAADPRRPYNVKCMSILVREFRGLDSGAAKRRRRQATSTVEGPSMKRRRPASRHVAKTVDLVSETESTKDGPSEFPRSSSPVRTVLSRVENEVANVRVSLDHLTTCLTSGTKALRGSTETGLANLTSSIDCLTDVVSSGFRSVVETLRSLHTSSSVMPSSVTAPSVVVPSVVVPNVPATPEPRSSMAGSPPSRPRLGRPRGTPSRR</sequence>
<dbReference type="VEuPathDB" id="FungiDB:CPSG_10028"/>
<accession>E9DB83</accession>
<evidence type="ECO:0000313" key="3">
    <source>
        <dbReference type="EMBL" id="EFW14246.1"/>
    </source>
</evidence>
<evidence type="ECO:0000313" key="4">
    <source>
        <dbReference type="EMBL" id="EFW16569.1"/>
    </source>
</evidence>
<reference evidence="4" key="2">
    <citation type="submission" date="2010-03" db="EMBL/GenBank/DDBJ databases">
        <title>The Genome Sequence of Coccidioides posadasii strain Silveira.</title>
        <authorList>
            <consortium name="The Broad Institute Genome Sequencing Platform"/>
            <consortium name="The Broad Institute Genome Sequencing Center for Infectious Disease."/>
            <person name="Neafsey D."/>
            <person name="Orbach M."/>
            <person name="Henn M.R."/>
            <person name="Cole G.T."/>
            <person name="Galgiani J."/>
            <person name="Gardner M.J."/>
            <person name="Kirkland T.N."/>
            <person name="Taylor J.W."/>
            <person name="Young S.K."/>
            <person name="Zeng Q."/>
            <person name="Koehrsen M."/>
            <person name="Alvarado L."/>
            <person name="Berlin A."/>
            <person name="Borenstein D."/>
            <person name="Chapman S.B."/>
            <person name="Chen Z."/>
            <person name="Engels R."/>
            <person name="Freedman E."/>
            <person name="Gellesch M."/>
            <person name="Goldberg J."/>
            <person name="Griggs A."/>
            <person name="Gujja S."/>
            <person name="Heilman E."/>
            <person name="Heiman D."/>
            <person name="Howarth C."/>
            <person name="Jen D."/>
            <person name="Larson L."/>
            <person name="Mehta T."/>
            <person name="Neiman D."/>
            <person name="Park D."/>
            <person name="Pearson M."/>
            <person name="Richards J."/>
            <person name="Roberts A."/>
            <person name="Saif S."/>
            <person name="Shea T."/>
            <person name="Shenoy N."/>
            <person name="Sisk P."/>
            <person name="Stolte C."/>
            <person name="Sykes S."/>
            <person name="Walk T."/>
            <person name="White J."/>
            <person name="Yandava C."/>
            <person name="Haas B."/>
            <person name="Nusbaum C."/>
            <person name="Birren B."/>
        </authorList>
    </citation>
    <scope>NUCLEOTIDE SEQUENCE</scope>
    <source>
        <strain evidence="4">Silveira</strain>
    </source>
</reference>
<reference evidence="5" key="3">
    <citation type="submission" date="2010-03" db="EMBL/GenBank/DDBJ databases">
        <title>The genome sequence of Coccidioides posadasii strain Silveira.</title>
        <authorList>
            <consortium name="The Broad Institute Genome Sequencing Center for Infectious Disease"/>
            <person name="Neafsey D."/>
            <person name="Orbach M."/>
            <person name="Henn M.R."/>
            <person name="Cole G.T."/>
            <person name="Galgiani J."/>
            <person name="Gardner M.J."/>
            <person name="Kirkland T.N."/>
            <person name="Taylor J.W."/>
            <person name="Young S.K."/>
            <person name="Zeng Q."/>
            <person name="Koehrsen M."/>
            <person name="Alvarado L."/>
            <person name="Berlin A."/>
            <person name="Borenstein D."/>
            <person name="Chapman S.B."/>
            <person name="Chen Z."/>
            <person name="Engels R."/>
            <person name="Freedman E."/>
            <person name="Gellesch M."/>
            <person name="Goldberg J."/>
            <person name="Griggs A."/>
            <person name="Gujja S."/>
            <person name="Heilman E."/>
            <person name="Heiman D."/>
            <person name="Howarth C."/>
            <person name="Jen D."/>
            <person name="Larson L."/>
            <person name="Mehta T."/>
            <person name="Neiman D."/>
            <person name="Park D."/>
            <person name="Pearson M."/>
            <person name="Richards J."/>
            <person name="Roberts A."/>
            <person name="Saif S."/>
            <person name="Shea T."/>
            <person name="Shenoy N."/>
            <person name="Sisk P."/>
            <person name="Stolte C."/>
            <person name="Sykes S."/>
            <person name="Walk T."/>
            <person name="White J."/>
            <person name="Yandava C."/>
            <person name="Haas B."/>
            <person name="Nusbaum C."/>
            <person name="Birren B."/>
        </authorList>
    </citation>
    <scope>NUCLEOTIDE SEQUENCE [LARGE SCALE GENOMIC DNA]</scope>
    <source>
        <strain evidence="5">RMSCC 757 / Silveira</strain>
    </source>
</reference>
<feature type="region of interest" description="Disordered" evidence="1">
    <location>
        <begin position="255"/>
        <end position="286"/>
    </location>
</feature>
<dbReference type="EMBL" id="GL636497">
    <property type="protein sequence ID" value="EFW16569.1"/>
    <property type="molecule type" value="Genomic_DNA"/>
</dbReference>
<dbReference type="OrthoDB" id="10468434at2759"/>
<dbReference type="VEuPathDB" id="FungiDB:D8B26_003238"/>
<keyword evidence="5" id="KW-1185">Reference proteome</keyword>
<feature type="region of interest" description="Disordered" evidence="1">
    <location>
        <begin position="108"/>
        <end position="160"/>
    </location>
</feature>
<reference evidence="5" key="1">
    <citation type="journal article" date="2010" name="Genome Res.">
        <title>Population genomic sequencing of Coccidioides fungi reveals recent hybridization and transposon control.</title>
        <authorList>
            <person name="Neafsey D.E."/>
            <person name="Barker B.M."/>
            <person name="Sharpton T.J."/>
            <person name="Stajich J.E."/>
            <person name="Park D.J."/>
            <person name="Whiston E."/>
            <person name="Hung C.-Y."/>
            <person name="McMahan C."/>
            <person name="White J."/>
            <person name="Sykes S."/>
            <person name="Heiman D."/>
            <person name="Young S."/>
            <person name="Zeng Q."/>
            <person name="Abouelleil A."/>
            <person name="Aftuck L."/>
            <person name="Bessette D."/>
            <person name="Brown A."/>
            <person name="FitzGerald M."/>
            <person name="Lui A."/>
            <person name="Macdonald J.P."/>
            <person name="Priest M."/>
            <person name="Orbach M.J."/>
            <person name="Galgiani J.N."/>
            <person name="Kirkland T.N."/>
            <person name="Cole G.T."/>
            <person name="Birren B.W."/>
            <person name="Henn M.R."/>
            <person name="Taylor J.W."/>
            <person name="Rounsley S.D."/>
        </authorList>
    </citation>
    <scope>NUCLEOTIDE SEQUENCE [LARGE SCALE GENOMIC DNA]</scope>
    <source>
        <strain evidence="5">RMSCC 757 / Silveira</strain>
    </source>
</reference>
<dbReference type="EMBL" id="GL636507">
    <property type="protein sequence ID" value="EFW14246.1"/>
    <property type="molecule type" value="Genomic_DNA"/>
</dbReference>
<dbReference type="VEuPathDB" id="FungiDB:CPSG_07085"/>
<feature type="compositionally biased region" description="Basic residues" evidence="1">
    <location>
        <begin position="275"/>
        <end position="286"/>
    </location>
</feature>
<evidence type="ECO:0000256" key="1">
    <source>
        <dbReference type="SAM" id="MobiDB-lite"/>
    </source>
</evidence>
<dbReference type="Proteomes" id="UP000002497">
    <property type="component" value="Unassembled WGS sequence"/>
</dbReference>
<proteinExistence type="predicted"/>
<gene>
    <name evidence="4" type="ORF">CPSG_07085</name>
    <name evidence="3" type="ORF">CPSG_09096</name>
    <name evidence="2" type="ORF">CPSG_10028</name>
</gene>
<evidence type="ECO:0000313" key="5">
    <source>
        <dbReference type="Proteomes" id="UP000002497"/>
    </source>
</evidence>
<dbReference type="EMBL" id="GL636519">
    <property type="protein sequence ID" value="EFW13385.1"/>
    <property type="molecule type" value="Genomic_DNA"/>
</dbReference>
<dbReference type="VEuPathDB" id="FungiDB:CPSG_09096"/>
<evidence type="ECO:0000313" key="2">
    <source>
        <dbReference type="EMBL" id="EFW13385.1"/>
    </source>
</evidence>
<organism evidence="5">
    <name type="scientific">Coccidioides posadasii (strain RMSCC 757 / Silveira)</name>
    <name type="common">Valley fever fungus</name>
    <dbReference type="NCBI Taxonomy" id="443226"/>
    <lineage>
        <taxon>Eukaryota</taxon>
        <taxon>Fungi</taxon>
        <taxon>Dikarya</taxon>
        <taxon>Ascomycota</taxon>
        <taxon>Pezizomycotina</taxon>
        <taxon>Eurotiomycetes</taxon>
        <taxon>Eurotiomycetidae</taxon>
        <taxon>Onygenales</taxon>
        <taxon>Onygenaceae</taxon>
        <taxon>Coccidioides</taxon>
    </lineage>
</organism>
<feature type="compositionally biased region" description="Basic residues" evidence="1">
    <location>
        <begin position="125"/>
        <end position="136"/>
    </location>
</feature>
<dbReference type="HOGENOM" id="CLU_084812_0_0_1"/>
<dbReference type="STRING" id="443226.E9DB83"/>